<feature type="region of interest" description="Disordered" evidence="1">
    <location>
        <begin position="27"/>
        <end position="72"/>
    </location>
</feature>
<feature type="compositionally biased region" description="Low complexity" evidence="1">
    <location>
        <begin position="37"/>
        <end position="46"/>
    </location>
</feature>
<dbReference type="AlphaFoldDB" id="A0A7T7HZU2"/>
<proteinExistence type="predicted"/>
<dbReference type="RefSeq" id="WP_200393487.1">
    <property type="nucleotide sequence ID" value="NZ_CP066831.1"/>
</dbReference>
<dbReference type="Proteomes" id="UP000595636">
    <property type="component" value="Chromosome"/>
</dbReference>
<keyword evidence="2" id="KW-0732">Signal</keyword>
<protein>
    <recommendedName>
        <fullName evidence="5">Secreted protein</fullName>
    </recommendedName>
</protein>
<evidence type="ECO:0000313" key="3">
    <source>
        <dbReference type="EMBL" id="QQM38318.1"/>
    </source>
</evidence>
<keyword evidence="4" id="KW-1185">Reference proteome</keyword>
<evidence type="ECO:0000256" key="1">
    <source>
        <dbReference type="SAM" id="MobiDB-lite"/>
    </source>
</evidence>
<evidence type="ECO:0000313" key="4">
    <source>
        <dbReference type="Proteomes" id="UP000595636"/>
    </source>
</evidence>
<organism evidence="3 4">
    <name type="scientific">Streptomyces liliifuscus</name>
    <dbReference type="NCBI Taxonomy" id="2797636"/>
    <lineage>
        <taxon>Bacteria</taxon>
        <taxon>Bacillati</taxon>
        <taxon>Actinomycetota</taxon>
        <taxon>Actinomycetes</taxon>
        <taxon>Kitasatosporales</taxon>
        <taxon>Streptomycetaceae</taxon>
        <taxon>Streptomyces</taxon>
    </lineage>
</organism>
<dbReference type="EMBL" id="CP066831">
    <property type="protein sequence ID" value="QQM38318.1"/>
    <property type="molecule type" value="Genomic_DNA"/>
</dbReference>
<evidence type="ECO:0008006" key="5">
    <source>
        <dbReference type="Google" id="ProtNLM"/>
    </source>
</evidence>
<feature type="chain" id="PRO_5032355965" description="Secreted protein" evidence="2">
    <location>
        <begin position="28"/>
        <end position="72"/>
    </location>
</feature>
<feature type="signal peptide" evidence="2">
    <location>
        <begin position="1"/>
        <end position="27"/>
    </location>
</feature>
<evidence type="ECO:0000256" key="2">
    <source>
        <dbReference type="SAM" id="SignalP"/>
    </source>
</evidence>
<sequence>MRLRTRTVAAAFLVAAALSALGQPALAAPMPWDSHRSPSSSQASAPGHWGQTEYHDNGQHDNGFHDSGYHDS</sequence>
<feature type="compositionally biased region" description="Basic and acidic residues" evidence="1">
    <location>
        <begin position="53"/>
        <end position="72"/>
    </location>
</feature>
<dbReference type="KEGG" id="slf:JEQ17_01690"/>
<accession>A0A7T7HZU2</accession>
<gene>
    <name evidence="3" type="ORF">JEQ17_01690</name>
</gene>
<reference evidence="3 4" key="1">
    <citation type="submission" date="2020-12" db="EMBL/GenBank/DDBJ databases">
        <title>A novel species.</title>
        <authorList>
            <person name="Li K."/>
        </authorList>
    </citation>
    <scope>NUCLEOTIDE SEQUENCE [LARGE SCALE GENOMIC DNA]</scope>
    <source>
        <strain evidence="3 4">ZYC-3</strain>
    </source>
</reference>
<name>A0A7T7HZU2_9ACTN</name>